<dbReference type="InterPro" id="IPR019289">
    <property type="entry name" value="Phage_tail_E/E"/>
</dbReference>
<reference evidence="1 2" key="1">
    <citation type="submission" date="2020-03" db="EMBL/GenBank/DDBJ databases">
        <title>Genomic Encyclopedia of Type Strains, Phase III (KMG-III): the genomes of soil and plant-associated and newly described type strains.</title>
        <authorList>
            <person name="Whitman W."/>
        </authorList>
    </citation>
    <scope>NUCLEOTIDE SEQUENCE [LARGE SCALE GENOMIC DNA]</scope>
    <source>
        <strain evidence="1 2">CECT 8804</strain>
    </source>
</reference>
<evidence type="ECO:0000313" key="2">
    <source>
        <dbReference type="Proteomes" id="UP000727456"/>
    </source>
</evidence>
<evidence type="ECO:0008006" key="3">
    <source>
        <dbReference type="Google" id="ProtNLM"/>
    </source>
</evidence>
<dbReference type="EMBL" id="JAAOZC010000002">
    <property type="protein sequence ID" value="NIJ07241.1"/>
    <property type="molecule type" value="Genomic_DNA"/>
</dbReference>
<comment type="caution">
    <text evidence="1">The sequence shown here is derived from an EMBL/GenBank/DDBJ whole genome shotgun (WGS) entry which is preliminary data.</text>
</comment>
<keyword evidence="2" id="KW-1185">Reference proteome</keyword>
<proteinExistence type="predicted"/>
<sequence length="119" mass="12564">MAKLGLDAAIHALATAVDAGEAITPEMGQTLRELLGGVEPPEALRIEFRKPIEFAGSSYTGIDLREPTAAEMLQWDKLGGTEADIRAVAIVSGMPEPAVKQMGGRDLLKAGRYLGAFLA</sequence>
<organism evidence="1 2">
    <name type="scientific">Sphingomonas vulcanisoli</name>
    <dbReference type="NCBI Taxonomy" id="1658060"/>
    <lineage>
        <taxon>Bacteria</taxon>
        <taxon>Pseudomonadati</taxon>
        <taxon>Pseudomonadota</taxon>
        <taxon>Alphaproteobacteria</taxon>
        <taxon>Sphingomonadales</taxon>
        <taxon>Sphingomonadaceae</taxon>
        <taxon>Sphingomonas</taxon>
    </lineage>
</organism>
<evidence type="ECO:0000313" key="1">
    <source>
        <dbReference type="EMBL" id="NIJ07241.1"/>
    </source>
</evidence>
<name>A0ABX0TUI5_9SPHN</name>
<protein>
    <recommendedName>
        <fullName evidence="3">Phage tail assembly protein</fullName>
    </recommendedName>
</protein>
<accession>A0ABX0TUI5</accession>
<dbReference type="RefSeq" id="WP_167072122.1">
    <property type="nucleotide sequence ID" value="NZ_JAAOZC010000002.1"/>
</dbReference>
<dbReference type="Pfam" id="PF10109">
    <property type="entry name" value="Phage_TAC_7"/>
    <property type="match status" value="1"/>
</dbReference>
<dbReference type="Proteomes" id="UP000727456">
    <property type="component" value="Unassembled WGS sequence"/>
</dbReference>
<gene>
    <name evidence="1" type="ORF">FHS31_000837</name>
</gene>